<gene>
    <name evidence="1" type="ORF">V8G54_014876</name>
</gene>
<sequence>MEHPYRFRHIMPIHGDLSRSTVMHNFLLGHGSQRRALNVKILLKRDQILKTLLRKCNIVQIVPRRSTIMSTSSPGAPKTVNPASTATTTSSTATATYVVFSITHVTIAHSTTTSSYAKTPRRGYKWWNRSNGCGS</sequence>
<dbReference type="EMBL" id="CP144696">
    <property type="protein sequence ID" value="WVZ10346.1"/>
    <property type="molecule type" value="Genomic_DNA"/>
</dbReference>
<keyword evidence="2" id="KW-1185">Reference proteome</keyword>
<proteinExistence type="predicted"/>
<evidence type="ECO:0000313" key="2">
    <source>
        <dbReference type="Proteomes" id="UP001374535"/>
    </source>
</evidence>
<reference evidence="1 2" key="1">
    <citation type="journal article" date="2023" name="Life. Sci Alliance">
        <title>Evolutionary insights into 3D genome organization and epigenetic landscape of Vigna mungo.</title>
        <authorList>
            <person name="Junaid A."/>
            <person name="Singh B."/>
            <person name="Bhatia S."/>
        </authorList>
    </citation>
    <scope>NUCLEOTIDE SEQUENCE [LARGE SCALE GENOMIC DNA]</scope>
    <source>
        <strain evidence="1">Urdbean</strain>
    </source>
</reference>
<accession>A0AAQ3NIE0</accession>
<dbReference type="AlphaFoldDB" id="A0AAQ3NIE0"/>
<organism evidence="1 2">
    <name type="scientific">Vigna mungo</name>
    <name type="common">Black gram</name>
    <name type="synonym">Phaseolus mungo</name>
    <dbReference type="NCBI Taxonomy" id="3915"/>
    <lineage>
        <taxon>Eukaryota</taxon>
        <taxon>Viridiplantae</taxon>
        <taxon>Streptophyta</taxon>
        <taxon>Embryophyta</taxon>
        <taxon>Tracheophyta</taxon>
        <taxon>Spermatophyta</taxon>
        <taxon>Magnoliopsida</taxon>
        <taxon>eudicotyledons</taxon>
        <taxon>Gunneridae</taxon>
        <taxon>Pentapetalae</taxon>
        <taxon>rosids</taxon>
        <taxon>fabids</taxon>
        <taxon>Fabales</taxon>
        <taxon>Fabaceae</taxon>
        <taxon>Papilionoideae</taxon>
        <taxon>50 kb inversion clade</taxon>
        <taxon>NPAAA clade</taxon>
        <taxon>indigoferoid/millettioid clade</taxon>
        <taxon>Phaseoleae</taxon>
        <taxon>Vigna</taxon>
    </lineage>
</organism>
<protein>
    <submittedName>
        <fullName evidence="1">Uncharacterized protein</fullName>
    </submittedName>
</protein>
<name>A0AAQ3NIE0_VIGMU</name>
<dbReference type="Proteomes" id="UP001374535">
    <property type="component" value="Chromosome 5"/>
</dbReference>
<evidence type="ECO:0000313" key="1">
    <source>
        <dbReference type="EMBL" id="WVZ10346.1"/>
    </source>
</evidence>